<dbReference type="RefSeq" id="WP_008040561.1">
    <property type="nucleotide sequence ID" value="NZ_JH725147.1"/>
</dbReference>
<keyword evidence="12" id="KW-1185">Reference proteome</keyword>
<dbReference type="Pfam" id="PF00528">
    <property type="entry name" value="BPD_transp_1"/>
    <property type="match status" value="1"/>
</dbReference>
<keyword evidence="5" id="KW-0997">Cell inner membrane</keyword>
<dbReference type="CDD" id="cd06261">
    <property type="entry name" value="TM_PBP2"/>
    <property type="match status" value="1"/>
</dbReference>
<dbReference type="Gene3D" id="1.10.3720.10">
    <property type="entry name" value="MetI-like"/>
    <property type="match status" value="1"/>
</dbReference>
<organism evidence="11 12">
    <name type="scientific">Bartonella tamiae Th239</name>
    <dbReference type="NCBI Taxonomy" id="1094558"/>
    <lineage>
        <taxon>Bacteria</taxon>
        <taxon>Pseudomonadati</taxon>
        <taxon>Pseudomonadota</taxon>
        <taxon>Alphaproteobacteria</taxon>
        <taxon>Hyphomicrobiales</taxon>
        <taxon>Bartonellaceae</taxon>
        <taxon>Bartonella</taxon>
    </lineage>
</organism>
<dbReference type="STRING" id="1094558.ME5_01873"/>
<dbReference type="AlphaFoldDB" id="J1JWD2"/>
<evidence type="ECO:0000256" key="5">
    <source>
        <dbReference type="ARBA" id="ARBA00022519"/>
    </source>
</evidence>
<dbReference type="SUPFAM" id="SSF161098">
    <property type="entry name" value="MetI-like"/>
    <property type="match status" value="1"/>
</dbReference>
<feature type="transmembrane region" description="Helical" evidence="9">
    <location>
        <begin position="54"/>
        <end position="79"/>
    </location>
</feature>
<dbReference type="GO" id="GO:0022857">
    <property type="term" value="F:transmembrane transporter activity"/>
    <property type="evidence" value="ECO:0007669"/>
    <property type="project" value="InterPro"/>
</dbReference>
<dbReference type="NCBIfam" id="TIGR01726">
    <property type="entry name" value="HEQRo_perm_3TM"/>
    <property type="match status" value="1"/>
</dbReference>
<protein>
    <submittedName>
        <fullName evidence="11">His/Glu/Gln/Arg/opine family amino ABC transporter, permease, 3-TM region</fullName>
    </submittedName>
</protein>
<keyword evidence="7 9" id="KW-1133">Transmembrane helix</keyword>
<dbReference type="EMBL" id="AIMB01000008">
    <property type="protein sequence ID" value="EJF89322.1"/>
    <property type="molecule type" value="Genomic_DNA"/>
</dbReference>
<dbReference type="Proteomes" id="UP000008952">
    <property type="component" value="Unassembled WGS sequence"/>
</dbReference>
<keyword evidence="3 9" id="KW-0813">Transport</keyword>
<dbReference type="GO" id="GO:0043190">
    <property type="term" value="C:ATP-binding cassette (ABC) transporter complex"/>
    <property type="evidence" value="ECO:0007669"/>
    <property type="project" value="InterPro"/>
</dbReference>
<evidence type="ECO:0000256" key="2">
    <source>
        <dbReference type="ARBA" id="ARBA00010072"/>
    </source>
</evidence>
<feature type="transmembrane region" description="Helical" evidence="9">
    <location>
        <begin position="15"/>
        <end position="42"/>
    </location>
</feature>
<keyword evidence="8 9" id="KW-0472">Membrane</keyword>
<dbReference type="InterPro" id="IPR035906">
    <property type="entry name" value="MetI-like_sf"/>
</dbReference>
<dbReference type="OrthoDB" id="9815029at2"/>
<feature type="transmembrane region" description="Helical" evidence="9">
    <location>
        <begin position="202"/>
        <end position="223"/>
    </location>
</feature>
<keyword evidence="6 9" id="KW-0812">Transmembrane</keyword>
<name>J1JWD2_9HYPH</name>
<evidence type="ECO:0000256" key="6">
    <source>
        <dbReference type="ARBA" id="ARBA00022692"/>
    </source>
</evidence>
<proteinExistence type="inferred from homology"/>
<feature type="transmembrane region" description="Helical" evidence="9">
    <location>
        <begin position="99"/>
        <end position="124"/>
    </location>
</feature>
<feature type="domain" description="ABC transmembrane type-1" evidence="10">
    <location>
        <begin position="23"/>
        <end position="223"/>
    </location>
</feature>
<comment type="subcellular location">
    <subcellularLocation>
        <location evidence="1">Cell inner membrane</location>
        <topology evidence="1">Multi-pass membrane protein</topology>
    </subcellularLocation>
    <subcellularLocation>
        <location evidence="9">Cell membrane</location>
        <topology evidence="9">Multi-pass membrane protein</topology>
    </subcellularLocation>
</comment>
<evidence type="ECO:0000256" key="8">
    <source>
        <dbReference type="ARBA" id="ARBA00023136"/>
    </source>
</evidence>
<evidence type="ECO:0000256" key="3">
    <source>
        <dbReference type="ARBA" id="ARBA00022448"/>
    </source>
</evidence>
<dbReference type="PANTHER" id="PTHR30133:SF2">
    <property type="entry name" value="ARGININE ABC TRANSPORTER PERMEASE PROTEIN ARTQ"/>
    <property type="match status" value="1"/>
</dbReference>
<dbReference type="eggNOG" id="COG4215">
    <property type="taxonomic scope" value="Bacteria"/>
</dbReference>
<gene>
    <name evidence="11" type="ORF">ME5_01873</name>
</gene>
<evidence type="ECO:0000313" key="12">
    <source>
        <dbReference type="Proteomes" id="UP000008952"/>
    </source>
</evidence>
<evidence type="ECO:0000256" key="7">
    <source>
        <dbReference type="ARBA" id="ARBA00022989"/>
    </source>
</evidence>
<evidence type="ECO:0000259" key="10">
    <source>
        <dbReference type="PROSITE" id="PS50928"/>
    </source>
</evidence>
<sequence length="238" mass="26330">MGEYFQLLSFGENGWGLVLLIACGVTVSLALCAAPVGFFLGLLSALMIRSNSKILRIVATVFSSVFRSLPELLTLFIVYFGLQILLRHMMHLFGFTEEITINAFLSGILGLGLVSAAFSSEIWLGAFNIIPRGQYEACKTLGLSRTKTFTSVIFPQLLKHALPGLSNNWLTLFKDTSLVSTIALVDIMRQTNLAASQTKHYIFFYSAACCLYLLFSALSGIFFRHLERNLNKTYQGGI</sequence>
<evidence type="ECO:0000313" key="11">
    <source>
        <dbReference type="EMBL" id="EJF89322.1"/>
    </source>
</evidence>
<accession>J1JWD2</accession>
<dbReference type="InterPro" id="IPR000515">
    <property type="entry name" value="MetI-like"/>
</dbReference>
<dbReference type="PATRIC" id="fig|1094558.3.peg.2006"/>
<dbReference type="InterPro" id="IPR010065">
    <property type="entry name" value="AA_ABC_transptr_permease_3TM"/>
</dbReference>
<keyword evidence="4" id="KW-1003">Cell membrane</keyword>
<evidence type="ECO:0000256" key="9">
    <source>
        <dbReference type="RuleBase" id="RU363032"/>
    </source>
</evidence>
<dbReference type="PROSITE" id="PS50928">
    <property type="entry name" value="ABC_TM1"/>
    <property type="match status" value="1"/>
</dbReference>
<dbReference type="InterPro" id="IPR051613">
    <property type="entry name" value="ABC_transp_permease_HisMQ"/>
</dbReference>
<dbReference type="PANTHER" id="PTHR30133">
    <property type="entry name" value="CATIONIC AMINO ACID TRANSPORTER, MEMBRANE COMPONENT"/>
    <property type="match status" value="1"/>
</dbReference>
<evidence type="ECO:0000256" key="1">
    <source>
        <dbReference type="ARBA" id="ARBA00004429"/>
    </source>
</evidence>
<evidence type="ECO:0000256" key="4">
    <source>
        <dbReference type="ARBA" id="ARBA00022475"/>
    </source>
</evidence>
<comment type="similarity">
    <text evidence="2">Belongs to the binding-protein-dependent transport system permease family. HisMQ subfamily.</text>
</comment>
<dbReference type="HOGENOM" id="CLU_019602_1_4_5"/>
<comment type="caution">
    <text evidence="11">The sequence shown here is derived from an EMBL/GenBank/DDBJ whole genome shotgun (WGS) entry which is preliminary data.</text>
</comment>
<reference evidence="11 12" key="1">
    <citation type="submission" date="2012-03" db="EMBL/GenBank/DDBJ databases">
        <title>The Genome Sequence of Bartonella tamiae Th239.</title>
        <authorList>
            <consortium name="The Broad Institute Genome Sequencing Platform"/>
            <consortium name="The Broad Institute Genome Sequencing Center for Infectious Disease"/>
            <person name="Feldgarden M."/>
            <person name="Kirby J."/>
            <person name="Kosoy M."/>
            <person name="Birtles R."/>
            <person name="Probert W.S."/>
            <person name="Chiaraviglio L."/>
            <person name="Young S.K."/>
            <person name="Zeng Q."/>
            <person name="Gargeya S."/>
            <person name="Fitzgerald M."/>
            <person name="Haas B."/>
            <person name="Abouelleil A."/>
            <person name="Alvarado L."/>
            <person name="Arachchi H.M."/>
            <person name="Berlin A."/>
            <person name="Chapman S.B."/>
            <person name="Gearin G."/>
            <person name="Goldberg J."/>
            <person name="Griggs A."/>
            <person name="Gujja S."/>
            <person name="Hansen M."/>
            <person name="Heiman D."/>
            <person name="Howarth C."/>
            <person name="Larimer J."/>
            <person name="Lui A."/>
            <person name="MacDonald P.J.P."/>
            <person name="McCowen C."/>
            <person name="Montmayeur A."/>
            <person name="Murphy C."/>
            <person name="Neiman D."/>
            <person name="Pearson M."/>
            <person name="Priest M."/>
            <person name="Roberts A."/>
            <person name="Saif S."/>
            <person name="Shea T."/>
            <person name="Sisk P."/>
            <person name="Stolte C."/>
            <person name="Sykes S."/>
            <person name="Wortman J."/>
            <person name="Nusbaum C."/>
            <person name="Birren B."/>
        </authorList>
    </citation>
    <scope>NUCLEOTIDE SEQUENCE [LARGE SCALE GENOMIC DNA]</scope>
    <source>
        <strain evidence="11 12">Th239</strain>
    </source>
</reference>